<dbReference type="EnsemblPlants" id="PGSC0003DMT400087629">
    <property type="protein sequence ID" value="PGSC0003DMT400087629"/>
    <property type="gene ID" value="PGSC0003DMG400037200"/>
</dbReference>
<sequence>MDSGSKNLTINLNNGGKLSRKHMGLFVRSQSQNLQNKVILGFIFDLIRDWPATTILSPLQRSRPGRNYAATTGCTKPVSRFKSFKLTTHLRPMTLKKYSVTLRSVSRVLLDRIQFRKVIRVP</sequence>
<accession>M1DE78</accession>
<proteinExistence type="predicted"/>
<dbReference type="Gramene" id="PGSC0003DMT400087629">
    <property type="protein sequence ID" value="PGSC0003DMT400087629"/>
    <property type="gene ID" value="PGSC0003DMG400037200"/>
</dbReference>
<reference evidence="2" key="1">
    <citation type="journal article" date="2011" name="Nature">
        <title>Genome sequence and analysis of the tuber crop potato.</title>
        <authorList>
            <consortium name="The Potato Genome Sequencing Consortium"/>
        </authorList>
    </citation>
    <scope>NUCLEOTIDE SEQUENCE [LARGE SCALE GENOMIC DNA]</scope>
    <source>
        <strain evidence="2">cv. DM1-3 516 R44</strain>
    </source>
</reference>
<organism evidence="1 2">
    <name type="scientific">Solanum tuberosum</name>
    <name type="common">Potato</name>
    <dbReference type="NCBI Taxonomy" id="4113"/>
    <lineage>
        <taxon>Eukaryota</taxon>
        <taxon>Viridiplantae</taxon>
        <taxon>Streptophyta</taxon>
        <taxon>Embryophyta</taxon>
        <taxon>Tracheophyta</taxon>
        <taxon>Spermatophyta</taxon>
        <taxon>Magnoliopsida</taxon>
        <taxon>eudicotyledons</taxon>
        <taxon>Gunneridae</taxon>
        <taxon>Pentapetalae</taxon>
        <taxon>asterids</taxon>
        <taxon>lamiids</taxon>
        <taxon>Solanales</taxon>
        <taxon>Solanaceae</taxon>
        <taxon>Solanoideae</taxon>
        <taxon>Solaneae</taxon>
        <taxon>Solanum</taxon>
    </lineage>
</organism>
<protein>
    <submittedName>
        <fullName evidence="1">Uncharacterized protein</fullName>
    </submittedName>
</protein>
<dbReference type="Proteomes" id="UP000011115">
    <property type="component" value="Unassembled WGS sequence"/>
</dbReference>
<keyword evidence="2" id="KW-1185">Reference proteome</keyword>
<evidence type="ECO:0000313" key="1">
    <source>
        <dbReference type="EnsemblPlants" id="PGSC0003DMT400087629"/>
    </source>
</evidence>
<evidence type="ECO:0000313" key="2">
    <source>
        <dbReference type="Proteomes" id="UP000011115"/>
    </source>
</evidence>
<name>M1DE78_SOLTU</name>
<dbReference type="AlphaFoldDB" id="M1DE78"/>
<reference evidence="1" key="2">
    <citation type="submission" date="2015-06" db="UniProtKB">
        <authorList>
            <consortium name="EnsemblPlants"/>
        </authorList>
    </citation>
    <scope>IDENTIFICATION</scope>
    <source>
        <strain evidence="1">DM1-3 516 R44</strain>
    </source>
</reference>
<dbReference type="InParanoid" id="M1DE78"/>
<dbReference type="PaxDb" id="4113-PGSC0003DMT400087629"/>
<dbReference type="HOGENOM" id="CLU_161664_0_0_1"/>